<organism evidence="6 7">
    <name type="scientific">Sphaerotilus hippei</name>
    <dbReference type="NCBI Taxonomy" id="744406"/>
    <lineage>
        <taxon>Bacteria</taxon>
        <taxon>Pseudomonadati</taxon>
        <taxon>Pseudomonadota</taxon>
        <taxon>Betaproteobacteria</taxon>
        <taxon>Burkholderiales</taxon>
        <taxon>Sphaerotilaceae</taxon>
        <taxon>Sphaerotilus</taxon>
    </lineage>
</organism>
<gene>
    <name evidence="6" type="ORF">C7444_104141</name>
</gene>
<feature type="domain" description="HTH lysR-type" evidence="5">
    <location>
        <begin position="32"/>
        <end position="89"/>
    </location>
</feature>
<evidence type="ECO:0000259" key="5">
    <source>
        <dbReference type="PROSITE" id="PS50931"/>
    </source>
</evidence>
<evidence type="ECO:0000256" key="4">
    <source>
        <dbReference type="ARBA" id="ARBA00023163"/>
    </source>
</evidence>
<dbReference type="Pfam" id="PF00126">
    <property type="entry name" value="HTH_1"/>
    <property type="match status" value="1"/>
</dbReference>
<name>A0A318H2H6_9BURK</name>
<dbReference type="PANTHER" id="PTHR30118">
    <property type="entry name" value="HTH-TYPE TRANSCRIPTIONAL REGULATOR LEUO-RELATED"/>
    <property type="match status" value="1"/>
</dbReference>
<reference evidence="6 7" key="1">
    <citation type="submission" date="2018-05" db="EMBL/GenBank/DDBJ databases">
        <title>Genomic Encyclopedia of Type Strains, Phase IV (KMG-IV): sequencing the most valuable type-strain genomes for metagenomic binning, comparative biology and taxonomic classification.</title>
        <authorList>
            <person name="Goeker M."/>
        </authorList>
    </citation>
    <scope>NUCLEOTIDE SEQUENCE [LARGE SCALE GENOMIC DNA]</scope>
    <source>
        <strain evidence="6 7">DSM 566</strain>
    </source>
</reference>
<dbReference type="InterPro" id="IPR036388">
    <property type="entry name" value="WH-like_DNA-bd_sf"/>
</dbReference>
<dbReference type="SUPFAM" id="SSF46785">
    <property type="entry name" value="Winged helix' DNA-binding domain"/>
    <property type="match status" value="1"/>
</dbReference>
<dbReference type="Pfam" id="PF03466">
    <property type="entry name" value="LysR_substrate"/>
    <property type="match status" value="1"/>
</dbReference>
<dbReference type="EMBL" id="QJJS01000004">
    <property type="protein sequence ID" value="PXW97539.1"/>
    <property type="molecule type" value="Genomic_DNA"/>
</dbReference>
<dbReference type="Gene3D" id="3.40.190.10">
    <property type="entry name" value="Periplasmic binding protein-like II"/>
    <property type="match status" value="2"/>
</dbReference>
<dbReference type="Proteomes" id="UP000247811">
    <property type="component" value="Unassembled WGS sequence"/>
</dbReference>
<dbReference type="InterPro" id="IPR036390">
    <property type="entry name" value="WH_DNA-bd_sf"/>
</dbReference>
<dbReference type="PANTHER" id="PTHR30118:SF6">
    <property type="entry name" value="HTH-TYPE TRANSCRIPTIONAL REGULATOR LEUO"/>
    <property type="match status" value="1"/>
</dbReference>
<evidence type="ECO:0000313" key="6">
    <source>
        <dbReference type="EMBL" id="PXW97539.1"/>
    </source>
</evidence>
<accession>A0A318H2H6</accession>
<comment type="caution">
    <text evidence="6">The sequence shown here is derived from an EMBL/GenBank/DDBJ whole genome shotgun (WGS) entry which is preliminary data.</text>
</comment>
<evidence type="ECO:0000256" key="1">
    <source>
        <dbReference type="ARBA" id="ARBA00009437"/>
    </source>
</evidence>
<dbReference type="SUPFAM" id="SSF53850">
    <property type="entry name" value="Periplasmic binding protein-like II"/>
    <property type="match status" value="1"/>
</dbReference>
<evidence type="ECO:0000256" key="3">
    <source>
        <dbReference type="ARBA" id="ARBA00023125"/>
    </source>
</evidence>
<dbReference type="GO" id="GO:0003677">
    <property type="term" value="F:DNA binding"/>
    <property type="evidence" value="ECO:0007669"/>
    <property type="project" value="UniProtKB-KW"/>
</dbReference>
<keyword evidence="4" id="KW-0804">Transcription</keyword>
<dbReference type="PRINTS" id="PR00039">
    <property type="entry name" value="HTHLYSR"/>
</dbReference>
<protein>
    <submittedName>
        <fullName evidence="6">LysR family transcriptional regulator</fullName>
    </submittedName>
</protein>
<evidence type="ECO:0000313" key="7">
    <source>
        <dbReference type="Proteomes" id="UP000247811"/>
    </source>
</evidence>
<keyword evidence="2" id="KW-0805">Transcription regulation</keyword>
<dbReference type="InterPro" id="IPR050389">
    <property type="entry name" value="LysR-type_TF"/>
</dbReference>
<sequence>MLCGFARQHLAGPPAPFRTGLRPTPHMRFNRLDLNLLVALDTLLDECSITRAAERLNLSQSATSNALARLRDYFEDELLVQVGRRMEPTPRAEGLRGAVRDVLMRVDSTIAAQPRFDPAQTSRRFHIIASDYTQLVLGPHLMSLAQAQGCTAEIEFRPQVNNPQRDLERGEADLLIIPHRFTSPEHPCETLYEDGFVCVVWQGSVLAQGTLTRMRYETARHVMMVPPNAGQSESYEAMLVRQSGIQRRYAVLTHSFGSVPAMVVGTDFIATVHARMAHVLRLAWPLAIRPLPVALPAMPQSVQWHKYRSQDPGLVWLLDLFRAAVRRLDAQIAAEGGLLPTPGHHPHTHT</sequence>
<evidence type="ECO:0000256" key="2">
    <source>
        <dbReference type="ARBA" id="ARBA00023015"/>
    </source>
</evidence>
<proteinExistence type="inferred from homology"/>
<dbReference type="InterPro" id="IPR005119">
    <property type="entry name" value="LysR_subst-bd"/>
</dbReference>
<dbReference type="PROSITE" id="PS50931">
    <property type="entry name" value="HTH_LYSR"/>
    <property type="match status" value="1"/>
</dbReference>
<dbReference type="Gene3D" id="1.10.10.10">
    <property type="entry name" value="Winged helix-like DNA-binding domain superfamily/Winged helix DNA-binding domain"/>
    <property type="match status" value="1"/>
</dbReference>
<dbReference type="AlphaFoldDB" id="A0A318H2H6"/>
<comment type="similarity">
    <text evidence="1">Belongs to the LysR transcriptional regulatory family.</text>
</comment>
<keyword evidence="7" id="KW-1185">Reference proteome</keyword>
<keyword evidence="3" id="KW-0238">DNA-binding</keyword>
<dbReference type="GO" id="GO:0003700">
    <property type="term" value="F:DNA-binding transcription factor activity"/>
    <property type="evidence" value="ECO:0007669"/>
    <property type="project" value="InterPro"/>
</dbReference>
<dbReference type="InterPro" id="IPR000847">
    <property type="entry name" value="LysR_HTH_N"/>
</dbReference>